<dbReference type="GO" id="GO:0005743">
    <property type="term" value="C:mitochondrial inner membrane"/>
    <property type="evidence" value="ECO:0007669"/>
    <property type="project" value="UniProtKB-SubCell"/>
</dbReference>
<dbReference type="CDD" id="cd04738">
    <property type="entry name" value="DHOD_2_like"/>
    <property type="match status" value="1"/>
</dbReference>
<dbReference type="InterPro" id="IPR005719">
    <property type="entry name" value="Dihydroorotate_DH_2"/>
</dbReference>
<dbReference type="Proteomes" id="UP000095358">
    <property type="component" value="Unassembled WGS sequence"/>
</dbReference>
<evidence type="ECO:0000313" key="14">
    <source>
        <dbReference type="Proteomes" id="UP000095358"/>
    </source>
</evidence>
<evidence type="ECO:0000256" key="5">
    <source>
        <dbReference type="ARBA" id="ARBA00017599"/>
    </source>
</evidence>
<dbReference type="VEuPathDB" id="FungiDB:AWRI3580_g2866"/>
<dbReference type="InterPro" id="IPR050074">
    <property type="entry name" value="DHO_dehydrogenase"/>
</dbReference>
<dbReference type="PROSITE" id="PS00912">
    <property type="entry name" value="DHODEHASE_2"/>
    <property type="match status" value="1"/>
</dbReference>
<dbReference type="OrthoDB" id="14784at2759"/>
<dbReference type="Gene3D" id="3.20.20.70">
    <property type="entry name" value="Aldolase class I"/>
    <property type="match status" value="1"/>
</dbReference>
<evidence type="ECO:0000256" key="1">
    <source>
        <dbReference type="ARBA" id="ARBA00004370"/>
    </source>
</evidence>
<keyword evidence="11" id="KW-0999">Mitochondrion inner membrane</keyword>
<dbReference type="NCBIfam" id="TIGR01036">
    <property type="entry name" value="pyrD_sub2"/>
    <property type="match status" value="1"/>
</dbReference>
<keyword evidence="8 11" id="KW-0560">Oxidoreductase</keyword>
<proteinExistence type="inferred from homology"/>
<dbReference type="SUPFAM" id="SSF51395">
    <property type="entry name" value="FMN-linked oxidoreductases"/>
    <property type="match status" value="1"/>
</dbReference>
<comment type="caution">
    <text evidence="13">The sequence shown here is derived from an EMBL/GenBank/DDBJ whole genome shotgun (WGS) entry which is preliminary data.</text>
</comment>
<dbReference type="STRING" id="29833.A0A1E5RK02"/>
<comment type="catalytic activity">
    <reaction evidence="10 11">
        <text>(S)-dihydroorotate + a quinone = orotate + a quinol</text>
        <dbReference type="Rhea" id="RHEA:30187"/>
        <dbReference type="ChEBI" id="CHEBI:24646"/>
        <dbReference type="ChEBI" id="CHEBI:30839"/>
        <dbReference type="ChEBI" id="CHEBI:30864"/>
        <dbReference type="ChEBI" id="CHEBI:132124"/>
        <dbReference type="EC" id="1.3.5.2"/>
    </reaction>
</comment>
<dbReference type="PROSITE" id="PS00911">
    <property type="entry name" value="DHODEHASE_1"/>
    <property type="match status" value="1"/>
</dbReference>
<dbReference type="GO" id="GO:0044205">
    <property type="term" value="P:'de novo' UMP biosynthetic process"/>
    <property type="evidence" value="ECO:0007669"/>
    <property type="project" value="UniProtKB-UniPathway"/>
</dbReference>
<dbReference type="Pfam" id="PF01180">
    <property type="entry name" value="DHO_dh"/>
    <property type="match status" value="1"/>
</dbReference>
<evidence type="ECO:0000256" key="11">
    <source>
        <dbReference type="RuleBase" id="RU361255"/>
    </source>
</evidence>
<dbReference type="EC" id="1.3.5.2" evidence="4 11"/>
<evidence type="ECO:0000256" key="9">
    <source>
        <dbReference type="ARBA" id="ARBA00023136"/>
    </source>
</evidence>
<dbReference type="AlphaFoldDB" id="A0A1E5RK02"/>
<dbReference type="InterPro" id="IPR013785">
    <property type="entry name" value="Aldolase_TIM"/>
</dbReference>
<keyword evidence="14" id="KW-1185">Reference proteome</keyword>
<evidence type="ECO:0000256" key="3">
    <source>
        <dbReference type="ARBA" id="ARBA00005359"/>
    </source>
</evidence>
<evidence type="ECO:0000256" key="10">
    <source>
        <dbReference type="ARBA" id="ARBA00048639"/>
    </source>
</evidence>
<dbReference type="GO" id="GO:0006207">
    <property type="term" value="P:'de novo' pyrimidine nucleobase biosynthetic process"/>
    <property type="evidence" value="ECO:0007669"/>
    <property type="project" value="InterPro"/>
</dbReference>
<dbReference type="InterPro" id="IPR001295">
    <property type="entry name" value="Dihydroorotate_DH_CS"/>
</dbReference>
<comment type="subcellular location">
    <subcellularLocation>
        <location evidence="1">Membrane</location>
    </subcellularLocation>
    <subcellularLocation>
        <location evidence="11">Mitochondrion inner membrane</location>
        <topology evidence="11">Single-pass membrane protein</topology>
    </subcellularLocation>
</comment>
<evidence type="ECO:0000313" key="13">
    <source>
        <dbReference type="EMBL" id="OEJ87249.1"/>
    </source>
</evidence>
<dbReference type="PANTHER" id="PTHR48109:SF4">
    <property type="entry name" value="DIHYDROOROTATE DEHYDROGENASE (QUINONE), MITOCHONDRIAL"/>
    <property type="match status" value="1"/>
</dbReference>
<evidence type="ECO:0000259" key="12">
    <source>
        <dbReference type="Pfam" id="PF01180"/>
    </source>
</evidence>
<dbReference type="PANTHER" id="PTHR48109">
    <property type="entry name" value="DIHYDROOROTATE DEHYDROGENASE (QUINONE), MITOCHONDRIAL-RELATED"/>
    <property type="match status" value="1"/>
</dbReference>
<accession>A0A1E5RK02</accession>
<comment type="similarity">
    <text evidence="3 11">Belongs to the dihydroorotate dehydrogenase family. Type 2 subfamily.</text>
</comment>
<protein>
    <recommendedName>
        <fullName evidence="5 11">Dihydroorotate dehydrogenase (quinone), mitochondrial</fullName>
        <shortName evidence="11">DHOdehase</shortName>
        <ecNumber evidence="4 11">1.3.5.2</ecNumber>
    </recommendedName>
</protein>
<keyword evidence="7 11" id="KW-0288">FMN</keyword>
<dbReference type="GO" id="GO:0106430">
    <property type="term" value="F:dihydroorotate dehydrogenase (quinone) activity"/>
    <property type="evidence" value="ECO:0007669"/>
    <property type="project" value="UniProtKB-EC"/>
</dbReference>
<gene>
    <name evidence="13" type="ORF">AWRI3580_g2866</name>
</gene>
<evidence type="ECO:0000256" key="7">
    <source>
        <dbReference type="ARBA" id="ARBA00022643"/>
    </source>
</evidence>
<keyword evidence="6 11" id="KW-0285">Flavoprotein</keyword>
<comment type="cofactor">
    <cofactor evidence="11">
        <name>FMN</name>
        <dbReference type="ChEBI" id="CHEBI:58210"/>
    </cofactor>
    <text evidence="11">Binds 1 FMN per subunit.</text>
</comment>
<sequence>MFRSQNTKFFLNNSANILKKRAYSSQAKASPLKSIKKSTYAVVGSIFVAGSLYYGFNSRSAIHEYVVCPLVRMCTPDAENGHKFGIWCFKVGLAPWLYFDKDDEVLNVEVFGKKLTNPVGCAAGLDKDGDALDGLLNIGFGAHEVGSVTPKPQPGNPKPRFFRLSDDDAVINRYGFNSQGHDNLLNALKKRVDKYLKKVGIDPKFMNEQDIETLKDTNLSLNKNKFLQINLGKNKTGNEYEDYLKGVENFQKYADVLVINVSSPNTPGLRDLQNEAKLTNLLSAIVKKRDEQVSQGTALLPVKNDHKPPILVKIAPDLSEVELKSIVASAKSSKIDGIIVSNTTIARPDTLKAGDGLKNQAGGLSGKPLKPISLRALKIVAQEAKGTGLTLVGCGGISTGKDCIEFAKAGASYVELYTSFAYSGPPLVARIKDEITAELKKEGKTWMQIIGEDLE</sequence>
<keyword evidence="11" id="KW-0496">Mitochondrion</keyword>
<feature type="domain" description="Dihydroorotate dehydrogenase catalytic" evidence="12">
    <location>
        <begin position="106"/>
        <end position="439"/>
    </location>
</feature>
<comment type="pathway">
    <text evidence="2 11">Pyrimidine metabolism; UMP biosynthesis via de novo pathway; orotate from (S)-dihydroorotate (quinone route): step 1/1.</text>
</comment>
<keyword evidence="9" id="KW-0472">Membrane</keyword>
<reference evidence="14" key="1">
    <citation type="journal article" date="2016" name="Genome Announc.">
        <title>Genome sequences of three species of Hanseniaspora isolated from spontaneous wine fermentations.</title>
        <authorList>
            <person name="Sternes P.R."/>
            <person name="Lee D."/>
            <person name="Kutyna D.R."/>
            <person name="Borneman A.R."/>
        </authorList>
    </citation>
    <scope>NUCLEOTIDE SEQUENCE [LARGE SCALE GENOMIC DNA]</scope>
    <source>
        <strain evidence="14">AWRI3580</strain>
    </source>
</reference>
<evidence type="ECO:0000256" key="4">
    <source>
        <dbReference type="ARBA" id="ARBA00012791"/>
    </source>
</evidence>
<organism evidence="13 14">
    <name type="scientific">Hanseniaspora uvarum</name>
    <name type="common">Yeast</name>
    <name type="synonym">Kloeckera apiculata</name>
    <dbReference type="NCBI Taxonomy" id="29833"/>
    <lineage>
        <taxon>Eukaryota</taxon>
        <taxon>Fungi</taxon>
        <taxon>Dikarya</taxon>
        <taxon>Ascomycota</taxon>
        <taxon>Saccharomycotina</taxon>
        <taxon>Saccharomycetes</taxon>
        <taxon>Saccharomycodales</taxon>
        <taxon>Saccharomycodaceae</taxon>
        <taxon>Hanseniaspora</taxon>
    </lineage>
</organism>
<dbReference type="InterPro" id="IPR005720">
    <property type="entry name" value="Dihydroorotate_DH_cat"/>
</dbReference>
<name>A0A1E5RK02_HANUV</name>
<dbReference type="UniPathway" id="UPA00070">
    <property type="reaction ID" value="UER00946"/>
</dbReference>
<evidence type="ECO:0000256" key="8">
    <source>
        <dbReference type="ARBA" id="ARBA00023002"/>
    </source>
</evidence>
<evidence type="ECO:0000256" key="2">
    <source>
        <dbReference type="ARBA" id="ARBA00005161"/>
    </source>
</evidence>
<dbReference type="EMBL" id="LPNN01000005">
    <property type="protein sequence ID" value="OEJ87249.1"/>
    <property type="molecule type" value="Genomic_DNA"/>
</dbReference>
<evidence type="ECO:0000256" key="6">
    <source>
        <dbReference type="ARBA" id="ARBA00022630"/>
    </source>
</evidence>